<reference evidence="2 3" key="1">
    <citation type="submission" date="2020-06" db="EMBL/GenBank/DDBJ databases">
        <title>Description of novel acetic acid bacteria.</title>
        <authorList>
            <person name="Sombolestani A."/>
        </authorList>
    </citation>
    <scope>NUCLEOTIDE SEQUENCE [LARGE SCALE GENOMIC DNA]</scope>
    <source>
        <strain evidence="2 3">LMG 27010</strain>
    </source>
</reference>
<dbReference type="Proteomes" id="UP000585665">
    <property type="component" value="Unassembled WGS sequence"/>
</dbReference>
<dbReference type="EMBL" id="JABXXR010000023">
    <property type="protein sequence ID" value="NVN39984.1"/>
    <property type="molecule type" value="Genomic_DNA"/>
</dbReference>
<dbReference type="PANTHER" id="PTHR35869">
    <property type="entry name" value="OUTER-MEMBRANE LIPOPROTEIN CARRIER PROTEIN"/>
    <property type="match status" value="1"/>
</dbReference>
<keyword evidence="3" id="KW-1185">Reference proteome</keyword>
<protein>
    <submittedName>
        <fullName evidence="2">Outer membrane lipoprotein carrier protein LolA</fullName>
    </submittedName>
</protein>
<organism evidence="2 3">
    <name type="scientific">Ameyamaea chiangmaiensis</name>
    <dbReference type="NCBI Taxonomy" id="442969"/>
    <lineage>
        <taxon>Bacteria</taxon>
        <taxon>Pseudomonadati</taxon>
        <taxon>Pseudomonadota</taxon>
        <taxon>Alphaproteobacteria</taxon>
        <taxon>Acetobacterales</taxon>
        <taxon>Acetobacteraceae</taxon>
        <taxon>Ameyamaea</taxon>
    </lineage>
</organism>
<evidence type="ECO:0000313" key="3">
    <source>
        <dbReference type="Proteomes" id="UP000585665"/>
    </source>
</evidence>
<dbReference type="AlphaFoldDB" id="A0A850P7S4"/>
<accession>A0A850P7S4</accession>
<dbReference type="CDD" id="cd16325">
    <property type="entry name" value="LolA"/>
    <property type="match status" value="1"/>
</dbReference>
<gene>
    <name evidence="2" type="ORF">HUK82_05325</name>
</gene>
<keyword evidence="1" id="KW-0732">Signal</keyword>
<dbReference type="SUPFAM" id="SSF89392">
    <property type="entry name" value="Prokaryotic lipoproteins and lipoprotein localization factors"/>
    <property type="match status" value="1"/>
</dbReference>
<evidence type="ECO:0000256" key="1">
    <source>
        <dbReference type="ARBA" id="ARBA00022729"/>
    </source>
</evidence>
<name>A0A850P7S4_9PROT</name>
<dbReference type="InterPro" id="IPR029046">
    <property type="entry name" value="LolA/LolB/LppX"/>
</dbReference>
<proteinExistence type="predicted"/>
<dbReference type="Pfam" id="PF03548">
    <property type="entry name" value="LolA"/>
    <property type="match status" value="1"/>
</dbReference>
<sequence length="197" mass="20479">MKGGALAVLLGLGACATRPGLGGAVQQGQVQRVETYLNGLHGVRAHFVQTWPDGGTGGGTMAYDPGHMRLDYVSPHGMQMVAGEGHLTLHDDQNGSLTRVALSRNPLGMLLRVPLHLSGDIRVTAVQAQPGSLQLTLVRTDAPTEGALTLTFSDSAGQLALVGLQGVDARQHRIVLHLTDVTEGATLPASLFTPPSG</sequence>
<dbReference type="InterPro" id="IPR004564">
    <property type="entry name" value="OM_lipoprot_carrier_LolA-like"/>
</dbReference>
<comment type="caution">
    <text evidence="2">The sequence shown here is derived from an EMBL/GenBank/DDBJ whole genome shotgun (WGS) entry which is preliminary data.</text>
</comment>
<dbReference type="PANTHER" id="PTHR35869:SF1">
    <property type="entry name" value="OUTER-MEMBRANE LIPOPROTEIN CARRIER PROTEIN"/>
    <property type="match status" value="1"/>
</dbReference>
<dbReference type="RefSeq" id="WP_176612963.1">
    <property type="nucleotide sequence ID" value="NZ_JABXXR010000023.1"/>
</dbReference>
<dbReference type="PROSITE" id="PS51257">
    <property type="entry name" value="PROKAR_LIPOPROTEIN"/>
    <property type="match status" value="1"/>
</dbReference>
<evidence type="ECO:0000313" key="2">
    <source>
        <dbReference type="EMBL" id="NVN39984.1"/>
    </source>
</evidence>
<keyword evidence="2" id="KW-0449">Lipoprotein</keyword>
<dbReference type="Gene3D" id="2.50.20.10">
    <property type="entry name" value="Lipoprotein localisation LolA/LolB/LppX"/>
    <property type="match status" value="1"/>
</dbReference>